<reference evidence="2" key="1">
    <citation type="journal article" date="2019" name="Int. J. Syst. Evol. Microbiol.">
        <title>The Global Catalogue of Microorganisms (GCM) 10K type strain sequencing project: providing services to taxonomists for standard genome sequencing and annotation.</title>
        <authorList>
            <consortium name="The Broad Institute Genomics Platform"/>
            <consortium name="The Broad Institute Genome Sequencing Center for Infectious Disease"/>
            <person name="Wu L."/>
            <person name="Ma J."/>
        </authorList>
    </citation>
    <scope>NUCLEOTIDE SEQUENCE [LARGE SCALE GENOMIC DNA]</scope>
    <source>
        <strain evidence="2">CCUG 55074</strain>
    </source>
</reference>
<evidence type="ECO:0000313" key="1">
    <source>
        <dbReference type="EMBL" id="MFD1189692.1"/>
    </source>
</evidence>
<keyword evidence="2" id="KW-1185">Reference proteome</keyword>
<dbReference type="Proteomes" id="UP001597216">
    <property type="component" value="Unassembled WGS sequence"/>
</dbReference>
<accession>A0ABW3SZ07</accession>
<protein>
    <submittedName>
        <fullName evidence="1">Uncharacterized protein</fullName>
    </submittedName>
</protein>
<gene>
    <name evidence="1" type="ORF">ACFQ27_03800</name>
</gene>
<evidence type="ECO:0000313" key="2">
    <source>
        <dbReference type="Proteomes" id="UP001597216"/>
    </source>
</evidence>
<comment type="caution">
    <text evidence="1">The sequence shown here is derived from an EMBL/GenBank/DDBJ whole genome shotgun (WGS) entry which is preliminary data.</text>
</comment>
<name>A0ABW3SZ07_9CAUL</name>
<proteinExistence type="predicted"/>
<sequence length="105" mass="11145">MTQMTDEDRALIDRVVKPYTALHALVVNYPEEVAALLSAARQARTQGPGEGFVVVPVEPTREMLKAAGDYADECARLNYGGAPDAEGTWSAMLAAAPPASLIKEG</sequence>
<organism evidence="1 2">
    <name type="scientific">Phenylobacterium conjunctum</name>
    <dbReference type="NCBI Taxonomy" id="1298959"/>
    <lineage>
        <taxon>Bacteria</taxon>
        <taxon>Pseudomonadati</taxon>
        <taxon>Pseudomonadota</taxon>
        <taxon>Alphaproteobacteria</taxon>
        <taxon>Caulobacterales</taxon>
        <taxon>Caulobacteraceae</taxon>
        <taxon>Phenylobacterium</taxon>
    </lineage>
</organism>
<dbReference type="EMBL" id="JBHTLQ010000006">
    <property type="protein sequence ID" value="MFD1189692.1"/>
    <property type="molecule type" value="Genomic_DNA"/>
</dbReference>